<proteinExistence type="predicted"/>
<dbReference type="EMBL" id="CAJVPY010022716">
    <property type="protein sequence ID" value="CAG8783588.1"/>
    <property type="molecule type" value="Genomic_DNA"/>
</dbReference>
<sequence>MIEEMIEEIITEKMITEEMTIEEMNIEDLVLTPIIMIIEELASALPHLIVETLTTLIITVLHLQPPQFLLLTSSNTLCNMLS</sequence>
<dbReference type="Proteomes" id="UP000789405">
    <property type="component" value="Unassembled WGS sequence"/>
</dbReference>
<evidence type="ECO:0000313" key="1">
    <source>
        <dbReference type="EMBL" id="CAG8783588.1"/>
    </source>
</evidence>
<organism evidence="1 2">
    <name type="scientific">Dentiscutata erythropus</name>
    <dbReference type="NCBI Taxonomy" id="1348616"/>
    <lineage>
        <taxon>Eukaryota</taxon>
        <taxon>Fungi</taxon>
        <taxon>Fungi incertae sedis</taxon>
        <taxon>Mucoromycota</taxon>
        <taxon>Glomeromycotina</taxon>
        <taxon>Glomeromycetes</taxon>
        <taxon>Diversisporales</taxon>
        <taxon>Gigasporaceae</taxon>
        <taxon>Dentiscutata</taxon>
    </lineage>
</organism>
<accession>A0A9N9JKR9</accession>
<keyword evidence="2" id="KW-1185">Reference proteome</keyword>
<reference evidence="1" key="1">
    <citation type="submission" date="2021-06" db="EMBL/GenBank/DDBJ databases">
        <authorList>
            <person name="Kallberg Y."/>
            <person name="Tangrot J."/>
            <person name="Rosling A."/>
        </authorList>
    </citation>
    <scope>NUCLEOTIDE SEQUENCE</scope>
    <source>
        <strain evidence="1">MA453B</strain>
    </source>
</reference>
<feature type="non-terminal residue" evidence="1">
    <location>
        <position position="1"/>
    </location>
</feature>
<protein>
    <submittedName>
        <fullName evidence="1">14442_t:CDS:1</fullName>
    </submittedName>
</protein>
<gene>
    <name evidence="1" type="ORF">DERYTH_LOCUS19952</name>
</gene>
<comment type="caution">
    <text evidence="1">The sequence shown here is derived from an EMBL/GenBank/DDBJ whole genome shotgun (WGS) entry which is preliminary data.</text>
</comment>
<dbReference type="AlphaFoldDB" id="A0A9N9JKR9"/>
<evidence type="ECO:0000313" key="2">
    <source>
        <dbReference type="Proteomes" id="UP000789405"/>
    </source>
</evidence>
<name>A0A9N9JKR9_9GLOM</name>